<dbReference type="GO" id="GO:0030599">
    <property type="term" value="F:pectinesterase activity"/>
    <property type="evidence" value="ECO:0007669"/>
    <property type="project" value="UniProtKB-UniRule"/>
</dbReference>
<evidence type="ECO:0000313" key="8">
    <source>
        <dbReference type="EMBL" id="GIM80845.1"/>
    </source>
</evidence>
<feature type="domain" description="Pectinesterase catalytic" evidence="7">
    <location>
        <begin position="220"/>
        <end position="357"/>
    </location>
</feature>
<dbReference type="InterPro" id="IPR012334">
    <property type="entry name" value="Pectin_lyas_fold"/>
</dbReference>
<comment type="pathway">
    <text evidence="5">Glycan metabolism; pectin degradation; 2-dehydro-3-deoxy-D-gluconate from pectin: step 1/5.</text>
</comment>
<dbReference type="PROSITE" id="PS00503">
    <property type="entry name" value="PECTINESTERASE_2"/>
    <property type="match status" value="1"/>
</dbReference>
<evidence type="ECO:0000313" key="9">
    <source>
        <dbReference type="Proteomes" id="UP000680865"/>
    </source>
</evidence>
<dbReference type="InterPro" id="IPR011050">
    <property type="entry name" value="Pectin_lyase_fold/virulence"/>
</dbReference>
<gene>
    <name evidence="8" type="primary">ybhC</name>
    <name evidence="8" type="ORF">Aco04nite_73050</name>
</gene>
<comment type="similarity">
    <text evidence="1">Belongs to the pectinesterase family.</text>
</comment>
<dbReference type="AlphaFoldDB" id="A0A919VZY9"/>
<evidence type="ECO:0000256" key="1">
    <source>
        <dbReference type="ARBA" id="ARBA00008891"/>
    </source>
</evidence>
<keyword evidence="5" id="KW-0732">Signal</keyword>
<organism evidence="8 9">
    <name type="scientific">Winogradskya consettensis</name>
    <dbReference type="NCBI Taxonomy" id="113560"/>
    <lineage>
        <taxon>Bacteria</taxon>
        <taxon>Bacillati</taxon>
        <taxon>Actinomycetota</taxon>
        <taxon>Actinomycetes</taxon>
        <taxon>Micromonosporales</taxon>
        <taxon>Micromonosporaceae</taxon>
        <taxon>Winogradskya</taxon>
    </lineage>
</organism>
<feature type="active site" evidence="4">
    <location>
        <position position="289"/>
    </location>
</feature>
<evidence type="ECO:0000256" key="3">
    <source>
        <dbReference type="ARBA" id="ARBA00023085"/>
    </source>
</evidence>
<evidence type="ECO:0000256" key="4">
    <source>
        <dbReference type="PROSITE-ProRule" id="PRU10040"/>
    </source>
</evidence>
<dbReference type="SUPFAM" id="SSF51126">
    <property type="entry name" value="Pectin lyase-like"/>
    <property type="match status" value="1"/>
</dbReference>
<dbReference type="PANTHER" id="PTHR31321">
    <property type="entry name" value="ACYL-COA THIOESTER HYDROLASE YBHC-RELATED"/>
    <property type="match status" value="1"/>
</dbReference>
<sequence length="443" mass="46288">MSIARWITTAATVAVTALASSPAAAAGGPAAGGTAAGGTAAGGTGRPAGLTAPGTVTRPVLSRAEAAPFVPANYFGFSGPYAAPVADPWRPAPIREAPPDFVVGGRGFATVQEAVNAAFRKGGTKRLYIAIRPGTYTGTVFIPAGTPPLTIYGIGNPRLAFTVDAIITPAAWAELVNPGGSRYAQGDPAWDMFQSCATRTSTNAGLCATVVWGQSTDLQLKGLTITNTLLDTVDRGTHQALALRTDADRTQLEEMHLISRQDTFLANANDVERIARVSVRNSYIEGDTDFVFGRAAAVFDHTRFHLVSTRKPSGGVIFAPNTAPLYPYGFLVTHSLITADAGYKAAPTGFLGRAWDQGAGTTGYLPGVTPNGQLVIRNSLIGEGFTTTAPWAPAATTARPFTASIEPGRDLNDVNHNRLWEYANLMQPGATPATTSQGELRTN</sequence>
<dbReference type="Proteomes" id="UP000680865">
    <property type="component" value="Unassembled WGS sequence"/>
</dbReference>
<proteinExistence type="inferred from homology"/>
<protein>
    <recommendedName>
        <fullName evidence="5">Pectinesterase</fullName>
        <ecNumber evidence="5">3.1.1.11</ecNumber>
    </recommendedName>
</protein>
<dbReference type="Gene3D" id="2.160.20.10">
    <property type="entry name" value="Single-stranded right-handed beta-helix, Pectin lyase-like"/>
    <property type="match status" value="1"/>
</dbReference>
<accession>A0A919VZY9</accession>
<feature type="compositionally biased region" description="Gly residues" evidence="6">
    <location>
        <begin position="29"/>
        <end position="46"/>
    </location>
</feature>
<evidence type="ECO:0000256" key="5">
    <source>
        <dbReference type="RuleBase" id="RU000589"/>
    </source>
</evidence>
<dbReference type="InterPro" id="IPR000070">
    <property type="entry name" value="Pectinesterase_cat"/>
</dbReference>
<dbReference type="GO" id="GO:0045490">
    <property type="term" value="P:pectin catabolic process"/>
    <property type="evidence" value="ECO:0007669"/>
    <property type="project" value="UniProtKB-UniRule"/>
</dbReference>
<feature type="region of interest" description="Disordered" evidence="6">
    <location>
        <begin position="28"/>
        <end position="54"/>
    </location>
</feature>
<keyword evidence="3 5" id="KW-0063">Aspartyl esterase</keyword>
<evidence type="ECO:0000256" key="6">
    <source>
        <dbReference type="SAM" id="MobiDB-lite"/>
    </source>
</evidence>
<dbReference type="EC" id="3.1.1.11" evidence="5"/>
<comment type="caution">
    <text evidence="8">The sequence shown here is derived from an EMBL/GenBank/DDBJ whole genome shotgun (WGS) entry which is preliminary data.</text>
</comment>
<feature type="chain" id="PRO_5038170279" description="Pectinesterase" evidence="5">
    <location>
        <begin position="26"/>
        <end position="443"/>
    </location>
</feature>
<dbReference type="InterPro" id="IPR033131">
    <property type="entry name" value="Pectinesterase_Asp_AS"/>
</dbReference>
<feature type="signal peptide" evidence="5">
    <location>
        <begin position="1"/>
        <end position="25"/>
    </location>
</feature>
<dbReference type="GO" id="GO:0042545">
    <property type="term" value="P:cell wall modification"/>
    <property type="evidence" value="ECO:0007669"/>
    <property type="project" value="UniProtKB-UniRule"/>
</dbReference>
<dbReference type="PANTHER" id="PTHR31321:SF57">
    <property type="entry name" value="PECTINESTERASE 53-RELATED"/>
    <property type="match status" value="1"/>
</dbReference>
<dbReference type="NCBIfam" id="NF007822">
    <property type="entry name" value="PRK10531.1"/>
    <property type="match status" value="1"/>
</dbReference>
<keyword evidence="2 5" id="KW-0378">Hydrolase</keyword>
<dbReference type="GO" id="GO:0009279">
    <property type="term" value="C:cell outer membrane"/>
    <property type="evidence" value="ECO:0007669"/>
    <property type="project" value="TreeGrafter"/>
</dbReference>
<comment type="catalytic activity">
    <reaction evidence="5">
        <text>[(1-&gt;4)-alpha-D-galacturonosyl methyl ester](n) + n H2O = [(1-&gt;4)-alpha-D-galacturonosyl](n) + n methanol + n H(+)</text>
        <dbReference type="Rhea" id="RHEA:22380"/>
        <dbReference type="Rhea" id="RHEA-COMP:14570"/>
        <dbReference type="Rhea" id="RHEA-COMP:14573"/>
        <dbReference type="ChEBI" id="CHEBI:15377"/>
        <dbReference type="ChEBI" id="CHEBI:15378"/>
        <dbReference type="ChEBI" id="CHEBI:17790"/>
        <dbReference type="ChEBI" id="CHEBI:140522"/>
        <dbReference type="ChEBI" id="CHEBI:140523"/>
        <dbReference type="EC" id="3.1.1.11"/>
    </reaction>
</comment>
<evidence type="ECO:0000259" key="7">
    <source>
        <dbReference type="Pfam" id="PF01095"/>
    </source>
</evidence>
<dbReference type="Pfam" id="PF01095">
    <property type="entry name" value="Pectinesterase"/>
    <property type="match status" value="1"/>
</dbReference>
<reference evidence="8" key="1">
    <citation type="submission" date="2021-03" db="EMBL/GenBank/DDBJ databases">
        <title>Whole genome shotgun sequence of Actinoplanes consettensis NBRC 14913.</title>
        <authorList>
            <person name="Komaki H."/>
            <person name="Tamura T."/>
        </authorList>
    </citation>
    <scope>NUCLEOTIDE SEQUENCE</scope>
    <source>
        <strain evidence="8">NBRC 14913</strain>
    </source>
</reference>
<name>A0A919VZY9_9ACTN</name>
<keyword evidence="9" id="KW-1185">Reference proteome</keyword>
<evidence type="ECO:0000256" key="2">
    <source>
        <dbReference type="ARBA" id="ARBA00022801"/>
    </source>
</evidence>
<dbReference type="RefSeq" id="WP_213001750.1">
    <property type="nucleotide sequence ID" value="NZ_BAAATW010000020.1"/>
</dbReference>
<dbReference type="EMBL" id="BOQP01000044">
    <property type="protein sequence ID" value="GIM80845.1"/>
    <property type="molecule type" value="Genomic_DNA"/>
</dbReference>